<organism evidence="16 17">
    <name type="scientific">Vitrella brassicaformis (strain CCMP3155)</name>
    <dbReference type="NCBI Taxonomy" id="1169540"/>
    <lineage>
        <taxon>Eukaryota</taxon>
        <taxon>Sar</taxon>
        <taxon>Alveolata</taxon>
        <taxon>Colpodellida</taxon>
        <taxon>Vitrellaceae</taxon>
        <taxon>Vitrella</taxon>
    </lineage>
</organism>
<feature type="site" description="Important for enzyme activity" evidence="10 11">
    <location>
        <position position="176"/>
    </location>
</feature>
<evidence type="ECO:0000256" key="3">
    <source>
        <dbReference type="ARBA" id="ARBA00009326"/>
    </source>
</evidence>
<comment type="subcellular location">
    <subcellularLocation>
        <location evidence="2">Nucleus</location>
    </subcellularLocation>
</comment>
<gene>
    <name evidence="16" type="ORF">Vbra_18762</name>
</gene>
<evidence type="ECO:0000256" key="13">
    <source>
        <dbReference type="SAM" id="Coils"/>
    </source>
</evidence>
<dbReference type="STRING" id="1169540.A0A0G4GVA9"/>
<comment type="catalytic activity">
    <reaction evidence="1 11 12">
        <text>Thiol-dependent hydrolysis of ester, thioester, amide, peptide and isopeptide bonds formed by the C-terminal Gly of ubiquitin (a 76-residue protein attached to proteins as an intracellular targeting signal).</text>
        <dbReference type="EC" id="3.4.19.12"/>
    </reaction>
</comment>
<feature type="coiled-coil region" evidence="13">
    <location>
        <begin position="287"/>
        <end position="321"/>
    </location>
</feature>
<sequence length="385" mass="44362">MEGPNSWCTIESDPGVFTELVQKIGVKDLQFEEVYSLDDTAFTDLSLSQVYGLIFLFKWRQERDPRPVVNFPDRDLFFAKQEVTNACATQAILSVLLNRPEIDVGTELTEFKHFTKDFDAQTKGLAIGNSEVLRREHNSFHKVSSFEFVQDKDDEKEDAFHFISYVPFKGKIYELDGLKPGPIEVGEGTEDDWLEKVRPEIQRRIDKYQSSPRAGEGDEGEIRFNLLAIVGDRKKEALKAIDKQRVIRQRVRVKLISFDQEVDLDDEVDEDSAPPGCPTIEDLPTDIEALKQAEKSCTSEIERLQAVVADEEQKFKKWERENARRRHDFVPFVLCALRHLARKNMLRDAFAKGKEAFKEQRERAKKQKTDKDHTMKDAAETAAKE</sequence>
<evidence type="ECO:0000259" key="15">
    <source>
        <dbReference type="PROSITE" id="PS52048"/>
    </source>
</evidence>
<evidence type="ECO:0000256" key="11">
    <source>
        <dbReference type="PROSITE-ProRule" id="PRU01393"/>
    </source>
</evidence>
<dbReference type="Gene3D" id="3.40.532.10">
    <property type="entry name" value="Peptidase C12, ubiquitin carboxyl-terminal hydrolase"/>
    <property type="match status" value="1"/>
</dbReference>
<dbReference type="InterPro" id="IPR001578">
    <property type="entry name" value="Peptidase_C12_UCH"/>
</dbReference>
<dbReference type="InterPro" id="IPR041507">
    <property type="entry name" value="UCH_C"/>
</dbReference>
<evidence type="ECO:0000256" key="10">
    <source>
        <dbReference type="PIRSR" id="PIRSR038120-2"/>
    </source>
</evidence>
<evidence type="ECO:0000256" key="6">
    <source>
        <dbReference type="ARBA" id="ARBA00022801"/>
    </source>
</evidence>
<evidence type="ECO:0000256" key="14">
    <source>
        <dbReference type="SAM" id="MobiDB-lite"/>
    </source>
</evidence>
<dbReference type="FunCoup" id="A0A0G4GVA9">
    <property type="interactions" value="414"/>
</dbReference>
<dbReference type="Gene3D" id="1.20.58.860">
    <property type="match status" value="1"/>
</dbReference>
<keyword evidence="17" id="KW-1185">Reference proteome</keyword>
<dbReference type="FunFam" id="3.40.532.10:FF:000003">
    <property type="entry name" value="Ubiquitin carboxyl-terminal hydrolase"/>
    <property type="match status" value="1"/>
</dbReference>
<feature type="region of interest" description="Disordered" evidence="14">
    <location>
        <begin position="355"/>
        <end position="385"/>
    </location>
</feature>
<evidence type="ECO:0000313" key="16">
    <source>
        <dbReference type="EMBL" id="CEM34803.1"/>
    </source>
</evidence>
<keyword evidence="4 11" id="KW-0645">Protease</keyword>
<proteinExistence type="inferred from homology"/>
<keyword evidence="5 11" id="KW-0833">Ubl conjugation pathway</keyword>
<dbReference type="GO" id="GO:0005737">
    <property type="term" value="C:cytoplasm"/>
    <property type="evidence" value="ECO:0007669"/>
    <property type="project" value="TreeGrafter"/>
</dbReference>
<dbReference type="EC" id="3.4.19.12" evidence="12"/>
<dbReference type="PANTHER" id="PTHR10589">
    <property type="entry name" value="UBIQUITIN CARBOXYL-TERMINAL HYDROLASE"/>
    <property type="match status" value="1"/>
</dbReference>
<evidence type="ECO:0000256" key="7">
    <source>
        <dbReference type="ARBA" id="ARBA00022807"/>
    </source>
</evidence>
<evidence type="ECO:0000256" key="1">
    <source>
        <dbReference type="ARBA" id="ARBA00000707"/>
    </source>
</evidence>
<dbReference type="InterPro" id="IPR036959">
    <property type="entry name" value="Peptidase_C12_UCH_sf"/>
</dbReference>
<dbReference type="InParanoid" id="A0A0G4GVA9"/>
<dbReference type="OrthoDB" id="1924260at2759"/>
<evidence type="ECO:0000256" key="12">
    <source>
        <dbReference type="RuleBase" id="RU361215"/>
    </source>
</evidence>
<dbReference type="Pfam" id="PF18031">
    <property type="entry name" value="UCH_C"/>
    <property type="match status" value="1"/>
</dbReference>
<dbReference type="GO" id="GO:0005634">
    <property type="term" value="C:nucleus"/>
    <property type="evidence" value="ECO:0007669"/>
    <property type="project" value="UniProtKB-SubCell"/>
</dbReference>
<dbReference type="CDD" id="cd09617">
    <property type="entry name" value="Peptidase_C12_UCH37_BAP1"/>
    <property type="match status" value="1"/>
</dbReference>
<evidence type="ECO:0000313" key="17">
    <source>
        <dbReference type="Proteomes" id="UP000041254"/>
    </source>
</evidence>
<accession>A0A0G4GVA9</accession>
<protein>
    <recommendedName>
        <fullName evidence="12">Ubiquitin carboxyl-terminal hydrolase</fullName>
        <ecNumber evidence="12">3.4.19.12</ecNumber>
    </recommendedName>
</protein>
<dbReference type="Proteomes" id="UP000041254">
    <property type="component" value="Unassembled WGS sequence"/>
</dbReference>
<dbReference type="OMA" id="XAKEKQN"/>
<comment type="similarity">
    <text evidence="3 11 12">Belongs to the peptidase C12 family.</text>
</comment>
<evidence type="ECO:0000256" key="9">
    <source>
        <dbReference type="PIRSR" id="PIRSR038120-1"/>
    </source>
</evidence>
<dbReference type="GO" id="GO:0016579">
    <property type="term" value="P:protein deubiquitination"/>
    <property type="evidence" value="ECO:0007669"/>
    <property type="project" value="InterPro"/>
</dbReference>
<dbReference type="PRINTS" id="PR00707">
    <property type="entry name" value="UBCTHYDRLASE"/>
</dbReference>
<reference evidence="16 17" key="1">
    <citation type="submission" date="2014-11" db="EMBL/GenBank/DDBJ databases">
        <authorList>
            <person name="Zhu J."/>
            <person name="Qi W."/>
            <person name="Song R."/>
        </authorList>
    </citation>
    <scope>NUCLEOTIDE SEQUENCE [LARGE SCALE GENOMIC DNA]</scope>
</reference>
<dbReference type="GO" id="GO:0006511">
    <property type="term" value="P:ubiquitin-dependent protein catabolic process"/>
    <property type="evidence" value="ECO:0007669"/>
    <property type="project" value="UniProtKB-UniRule"/>
</dbReference>
<evidence type="ECO:0000256" key="5">
    <source>
        <dbReference type="ARBA" id="ARBA00022786"/>
    </source>
</evidence>
<dbReference type="GO" id="GO:0004843">
    <property type="term" value="F:cysteine-type deubiquitinase activity"/>
    <property type="evidence" value="ECO:0007669"/>
    <property type="project" value="UniProtKB-UniRule"/>
</dbReference>
<keyword evidence="13" id="KW-0175">Coiled coil</keyword>
<dbReference type="PhylomeDB" id="A0A0G4GVA9"/>
<evidence type="ECO:0000256" key="8">
    <source>
        <dbReference type="ARBA" id="ARBA00023242"/>
    </source>
</evidence>
<keyword evidence="8" id="KW-0539">Nucleus</keyword>
<dbReference type="VEuPathDB" id="CryptoDB:Vbra_18762"/>
<dbReference type="EMBL" id="CDMY01000831">
    <property type="protein sequence ID" value="CEM34803.1"/>
    <property type="molecule type" value="Genomic_DNA"/>
</dbReference>
<feature type="domain" description="UCH catalytic" evidence="15">
    <location>
        <begin position="6"/>
        <end position="231"/>
    </location>
</feature>
<dbReference type="AlphaFoldDB" id="A0A0G4GVA9"/>
<evidence type="ECO:0000256" key="2">
    <source>
        <dbReference type="ARBA" id="ARBA00004123"/>
    </source>
</evidence>
<keyword evidence="7 11" id="KW-0788">Thiol protease</keyword>
<dbReference type="InterPro" id="IPR038765">
    <property type="entry name" value="Papain-like_cys_pep_sf"/>
</dbReference>
<feature type="active site" description="Nucleophile" evidence="9 11">
    <location>
        <position position="87"/>
    </location>
</feature>
<dbReference type="PANTHER" id="PTHR10589:SF16">
    <property type="entry name" value="UBIQUITIN CARBOXYL-TERMINAL HYDROLASE ISOZYME L5"/>
    <property type="match status" value="1"/>
</dbReference>
<dbReference type="Pfam" id="PF01088">
    <property type="entry name" value="Peptidase_C12"/>
    <property type="match status" value="1"/>
</dbReference>
<dbReference type="PROSITE" id="PS52048">
    <property type="entry name" value="UCH_DOMAIN"/>
    <property type="match status" value="1"/>
</dbReference>
<evidence type="ECO:0000256" key="4">
    <source>
        <dbReference type="ARBA" id="ARBA00022670"/>
    </source>
</evidence>
<feature type="active site" description="Proton donor" evidence="9 11">
    <location>
        <position position="161"/>
    </location>
</feature>
<dbReference type="SUPFAM" id="SSF54001">
    <property type="entry name" value="Cysteine proteinases"/>
    <property type="match status" value="1"/>
</dbReference>
<feature type="site" description="Transition state stabilizer" evidence="11">
    <location>
        <position position="81"/>
    </location>
</feature>
<dbReference type="InterPro" id="IPR017390">
    <property type="entry name" value="Ubiquitinyl_hydrolase_UCH37"/>
</dbReference>
<name>A0A0G4GVA9_VITBC</name>
<keyword evidence="6 11" id="KW-0378">Hydrolase</keyword>
<dbReference type="PIRSF" id="PIRSF038120">
    <property type="entry name" value="Ubiquitinyl_hydrolase_UCH37"/>
    <property type="match status" value="1"/>
</dbReference>